<dbReference type="Proteomes" id="UP001153269">
    <property type="component" value="Unassembled WGS sequence"/>
</dbReference>
<feature type="compositionally biased region" description="Pro residues" evidence="1">
    <location>
        <begin position="132"/>
        <end position="151"/>
    </location>
</feature>
<name>A0A9N7UJS2_PLEPL</name>
<gene>
    <name evidence="2" type="ORF">PLEPLA_LOCUS20082</name>
</gene>
<feature type="compositionally biased region" description="Basic residues" evidence="1">
    <location>
        <begin position="155"/>
        <end position="168"/>
    </location>
</feature>
<protein>
    <submittedName>
        <fullName evidence="2">Uncharacterized protein</fullName>
    </submittedName>
</protein>
<feature type="compositionally biased region" description="Polar residues" evidence="1">
    <location>
        <begin position="1"/>
        <end position="10"/>
    </location>
</feature>
<reference evidence="2" key="1">
    <citation type="submission" date="2020-03" db="EMBL/GenBank/DDBJ databases">
        <authorList>
            <person name="Weist P."/>
        </authorList>
    </citation>
    <scope>NUCLEOTIDE SEQUENCE</scope>
</reference>
<comment type="caution">
    <text evidence="2">The sequence shown here is derived from an EMBL/GenBank/DDBJ whole genome shotgun (WGS) entry which is preliminary data.</text>
</comment>
<dbReference type="AlphaFoldDB" id="A0A9N7UJS2"/>
<accession>A0A9N7UJS2</accession>
<organism evidence="2 3">
    <name type="scientific">Pleuronectes platessa</name>
    <name type="common">European plaice</name>
    <dbReference type="NCBI Taxonomy" id="8262"/>
    <lineage>
        <taxon>Eukaryota</taxon>
        <taxon>Metazoa</taxon>
        <taxon>Chordata</taxon>
        <taxon>Craniata</taxon>
        <taxon>Vertebrata</taxon>
        <taxon>Euteleostomi</taxon>
        <taxon>Actinopterygii</taxon>
        <taxon>Neopterygii</taxon>
        <taxon>Teleostei</taxon>
        <taxon>Neoteleostei</taxon>
        <taxon>Acanthomorphata</taxon>
        <taxon>Carangaria</taxon>
        <taxon>Pleuronectiformes</taxon>
        <taxon>Pleuronectoidei</taxon>
        <taxon>Pleuronectidae</taxon>
        <taxon>Pleuronectes</taxon>
    </lineage>
</organism>
<evidence type="ECO:0000256" key="1">
    <source>
        <dbReference type="SAM" id="MobiDB-lite"/>
    </source>
</evidence>
<dbReference type="EMBL" id="CADEAL010001399">
    <property type="protein sequence ID" value="CAB1432025.1"/>
    <property type="molecule type" value="Genomic_DNA"/>
</dbReference>
<evidence type="ECO:0000313" key="3">
    <source>
        <dbReference type="Proteomes" id="UP001153269"/>
    </source>
</evidence>
<proteinExistence type="predicted"/>
<feature type="region of interest" description="Disordered" evidence="1">
    <location>
        <begin position="1"/>
        <end position="184"/>
    </location>
</feature>
<feature type="compositionally biased region" description="Low complexity" evidence="1">
    <location>
        <begin position="118"/>
        <end position="131"/>
    </location>
</feature>
<keyword evidence="3" id="KW-1185">Reference proteome</keyword>
<evidence type="ECO:0000313" key="2">
    <source>
        <dbReference type="EMBL" id="CAB1432025.1"/>
    </source>
</evidence>
<feature type="compositionally biased region" description="Basic and acidic residues" evidence="1">
    <location>
        <begin position="65"/>
        <end position="92"/>
    </location>
</feature>
<sequence>MAVQLQNNLYQGVGPAHFGPQAKHTLVKSPVSHRHAQERQQQQQEQQQYHRHRCSAFPPWLSGAHGRETAEERGEGRGKREDAERGRAEPPRRSGAQHGLRAELTTDALPPPPPLPPSSSSSSSTHRSSSSSPPPPTPPPPPHPPPSPDSPRFPRQAKRGGAPRKRGSAHQSPSSMETALKPEH</sequence>